<accession>A0ABW6GRB0</accession>
<gene>
    <name evidence="1" type="ORF">ACFW6T_25250</name>
</gene>
<sequence length="57" mass="6078">MADQPGFDSAEFHCYRCGGIVTATSADPVEFGQQVAEHRALCPQGIPATEQQQAGVR</sequence>
<reference evidence="1 2" key="1">
    <citation type="submission" date="2024-09" db="EMBL/GenBank/DDBJ databases">
        <title>The Natural Products Discovery Center: Release of the First 8490 Sequenced Strains for Exploring Actinobacteria Biosynthetic Diversity.</title>
        <authorList>
            <person name="Kalkreuter E."/>
            <person name="Kautsar S.A."/>
            <person name="Yang D."/>
            <person name="Bader C.D."/>
            <person name="Teijaro C.N."/>
            <person name="Fluegel L."/>
            <person name="Davis C.M."/>
            <person name="Simpson J.R."/>
            <person name="Lauterbach L."/>
            <person name="Steele A.D."/>
            <person name="Gui C."/>
            <person name="Meng S."/>
            <person name="Li G."/>
            <person name="Viehrig K."/>
            <person name="Ye F."/>
            <person name="Su P."/>
            <person name="Kiefer A.F."/>
            <person name="Nichols A."/>
            <person name="Cepeda A.J."/>
            <person name="Yan W."/>
            <person name="Fan B."/>
            <person name="Jiang Y."/>
            <person name="Adhikari A."/>
            <person name="Zheng C.-J."/>
            <person name="Schuster L."/>
            <person name="Cowan T.M."/>
            <person name="Smanski M.J."/>
            <person name="Chevrette M.G."/>
            <person name="De Carvalho L.P.S."/>
            <person name="Shen B."/>
        </authorList>
    </citation>
    <scope>NUCLEOTIDE SEQUENCE [LARGE SCALE GENOMIC DNA]</scope>
    <source>
        <strain evidence="1 2">NPDC058753</strain>
    </source>
</reference>
<organism evidence="1 2">
    <name type="scientific">Kitasatospora phosalacinea</name>
    <dbReference type="NCBI Taxonomy" id="2065"/>
    <lineage>
        <taxon>Bacteria</taxon>
        <taxon>Bacillati</taxon>
        <taxon>Actinomycetota</taxon>
        <taxon>Actinomycetes</taxon>
        <taxon>Kitasatosporales</taxon>
        <taxon>Streptomycetaceae</taxon>
        <taxon>Kitasatospora</taxon>
    </lineage>
</organism>
<comment type="caution">
    <text evidence="1">The sequence shown here is derived from an EMBL/GenBank/DDBJ whole genome shotgun (WGS) entry which is preliminary data.</text>
</comment>
<name>A0ABW6GRB0_9ACTN</name>
<dbReference type="Proteomes" id="UP001599542">
    <property type="component" value="Unassembled WGS sequence"/>
</dbReference>
<dbReference type="RefSeq" id="WP_380329393.1">
    <property type="nucleotide sequence ID" value="NZ_JBHYPW010000056.1"/>
</dbReference>
<protein>
    <submittedName>
        <fullName evidence="1">Uncharacterized protein</fullName>
    </submittedName>
</protein>
<evidence type="ECO:0000313" key="2">
    <source>
        <dbReference type="Proteomes" id="UP001599542"/>
    </source>
</evidence>
<dbReference type="EMBL" id="JBHYPX010000058">
    <property type="protein sequence ID" value="MFE1355302.1"/>
    <property type="molecule type" value="Genomic_DNA"/>
</dbReference>
<keyword evidence="2" id="KW-1185">Reference proteome</keyword>
<evidence type="ECO:0000313" key="1">
    <source>
        <dbReference type="EMBL" id="MFE1355302.1"/>
    </source>
</evidence>
<proteinExistence type="predicted"/>